<keyword evidence="10" id="KW-1185">Reference proteome</keyword>
<feature type="transmembrane region" description="Helical" evidence="7">
    <location>
        <begin position="403"/>
        <end position="427"/>
    </location>
</feature>
<accession>A0A0M0I5Z9</accession>
<dbReference type="PANTHER" id="PTHR33362:SF5">
    <property type="entry name" value="C4-DICARBOXYLATE TRAP TRANSPORTER LARGE PERMEASE PROTEIN DCTM"/>
    <property type="match status" value="1"/>
</dbReference>
<feature type="domain" description="TRAP C4-dicarboxylate transport system permease DctM subunit" evidence="8">
    <location>
        <begin position="9"/>
        <end position="423"/>
    </location>
</feature>
<dbReference type="EMBL" id="LHPI01000001">
    <property type="protein sequence ID" value="KOO09532.1"/>
    <property type="molecule type" value="Genomic_DNA"/>
</dbReference>
<evidence type="ECO:0000313" key="9">
    <source>
        <dbReference type="EMBL" id="KOO09532.1"/>
    </source>
</evidence>
<comment type="similarity">
    <text evidence="7">Belongs to the TRAP transporter large permease family.</text>
</comment>
<dbReference type="NCBIfam" id="TIGR00786">
    <property type="entry name" value="dctM"/>
    <property type="match status" value="1"/>
</dbReference>
<keyword evidence="7" id="KW-0813">Transport</keyword>
<evidence type="ECO:0000256" key="5">
    <source>
        <dbReference type="ARBA" id="ARBA00022989"/>
    </source>
</evidence>
<evidence type="ECO:0000256" key="2">
    <source>
        <dbReference type="ARBA" id="ARBA00022475"/>
    </source>
</evidence>
<feature type="transmembrane region" description="Helical" evidence="7">
    <location>
        <begin position="58"/>
        <end position="79"/>
    </location>
</feature>
<comment type="function">
    <text evidence="7">Part of the tripartite ATP-independent periplasmic (TRAP) transport system.</text>
</comment>
<keyword evidence="4 7" id="KW-0812">Transmembrane</keyword>
<feature type="transmembrane region" description="Helical" evidence="7">
    <location>
        <begin position="277"/>
        <end position="298"/>
    </location>
</feature>
<keyword evidence="5 7" id="KW-1133">Transmembrane helix</keyword>
<comment type="caution">
    <text evidence="9">The sequence shown here is derived from an EMBL/GenBank/DDBJ whole genome shotgun (WGS) entry which is preliminary data.</text>
</comment>
<dbReference type="AlphaFoldDB" id="A0A0M0I5Z9"/>
<dbReference type="InterPro" id="IPR010656">
    <property type="entry name" value="DctM"/>
</dbReference>
<dbReference type="Pfam" id="PF06808">
    <property type="entry name" value="DctM"/>
    <property type="match status" value="1"/>
</dbReference>
<feature type="transmembrane region" description="Helical" evidence="7">
    <location>
        <begin position="348"/>
        <end position="367"/>
    </location>
</feature>
<evidence type="ECO:0000256" key="4">
    <source>
        <dbReference type="ARBA" id="ARBA00022692"/>
    </source>
</evidence>
<feature type="transmembrane region" description="Helical" evidence="7">
    <location>
        <begin position="6"/>
        <end position="37"/>
    </location>
</feature>
<evidence type="ECO:0000256" key="1">
    <source>
        <dbReference type="ARBA" id="ARBA00004429"/>
    </source>
</evidence>
<feature type="transmembrane region" description="Helical" evidence="7">
    <location>
        <begin position="140"/>
        <end position="164"/>
    </location>
</feature>
<evidence type="ECO:0000256" key="6">
    <source>
        <dbReference type="ARBA" id="ARBA00023136"/>
    </source>
</evidence>
<dbReference type="InterPro" id="IPR004681">
    <property type="entry name" value="TRAP_DctM"/>
</dbReference>
<dbReference type="PANTHER" id="PTHR33362">
    <property type="entry name" value="SIALIC ACID TRAP TRANSPORTER PERMEASE PROTEIN SIAT-RELATED"/>
    <property type="match status" value="1"/>
</dbReference>
<dbReference type="OrthoDB" id="9796052at2"/>
<keyword evidence="3 7" id="KW-0997">Cell inner membrane</keyword>
<proteinExistence type="inferred from homology"/>
<feature type="transmembrane region" description="Helical" evidence="7">
    <location>
        <begin position="247"/>
        <end position="265"/>
    </location>
</feature>
<evidence type="ECO:0000256" key="3">
    <source>
        <dbReference type="ARBA" id="ARBA00022519"/>
    </source>
</evidence>
<dbReference type="STRING" id="171383.AKJ31_04025"/>
<keyword evidence="2" id="KW-1003">Cell membrane</keyword>
<organism evidence="9 10">
    <name type="scientific">Vibrio hepatarius</name>
    <dbReference type="NCBI Taxonomy" id="171383"/>
    <lineage>
        <taxon>Bacteria</taxon>
        <taxon>Pseudomonadati</taxon>
        <taxon>Pseudomonadota</taxon>
        <taxon>Gammaproteobacteria</taxon>
        <taxon>Vibrionales</taxon>
        <taxon>Vibrionaceae</taxon>
        <taxon>Vibrio</taxon>
        <taxon>Vibrio oreintalis group</taxon>
    </lineage>
</organism>
<feature type="transmembrane region" description="Helical" evidence="7">
    <location>
        <begin position="373"/>
        <end position="391"/>
    </location>
</feature>
<dbReference type="GO" id="GO:0005886">
    <property type="term" value="C:plasma membrane"/>
    <property type="evidence" value="ECO:0007669"/>
    <property type="project" value="UniProtKB-SubCell"/>
</dbReference>
<feature type="transmembrane region" description="Helical" evidence="7">
    <location>
        <begin position="99"/>
        <end position="119"/>
    </location>
</feature>
<protein>
    <recommendedName>
        <fullName evidence="7">TRAP transporter large permease protein</fullName>
    </recommendedName>
</protein>
<keyword evidence="6 7" id="KW-0472">Membrane</keyword>
<evidence type="ECO:0000256" key="7">
    <source>
        <dbReference type="RuleBase" id="RU369079"/>
    </source>
</evidence>
<dbReference type="PIRSF" id="PIRSF006066">
    <property type="entry name" value="HI0050"/>
    <property type="match status" value="1"/>
</dbReference>
<dbReference type="RefSeq" id="WP_053407792.1">
    <property type="nucleotide sequence ID" value="NZ_LHPI01000001.1"/>
</dbReference>
<dbReference type="GO" id="GO:0022857">
    <property type="term" value="F:transmembrane transporter activity"/>
    <property type="evidence" value="ECO:0007669"/>
    <property type="project" value="UniProtKB-UniRule"/>
</dbReference>
<sequence>MIESIIGFSVLIALILLRLPLAFAMGVIGFVGFWYINDYNWSAAMSMAARRIIDTGQDYGLSVIPLFILMGNFVTKAGISNELYKACNAFVGHRRGGLSMSTILACGGFSAICGSSLATSATMSKVAMPPMRKYGYSDGLASASIAAGGTLGILIPPSVMLVIYGLLTETSIRELFAAGFLPGLLGIVLYLLAVQWVVSRKPESAPPGERVCWKDRMLALKGIFSTLLLFVIVMGGIYIGAFTPTEAAGIGACGAFALAGVRGKLNYTVLREILIDTAKTSASLFAVVISALILSNFVNRAGLPTALVEMIQTANVTPMMALGLILVIYIILGCVFESMSMMLLTVPIFYPVIVELGFDPIWFGIIVVVVTEISLITPPVGLNVFVLSGLIKDINTATIFRGVLPFWVADMVRLALIVLVPAIALYLPNMLY</sequence>
<evidence type="ECO:0000313" key="10">
    <source>
        <dbReference type="Proteomes" id="UP000037530"/>
    </source>
</evidence>
<dbReference type="PATRIC" id="fig|171383.3.peg.833"/>
<comment type="subcellular location">
    <subcellularLocation>
        <location evidence="1 7">Cell inner membrane</location>
        <topology evidence="1 7">Multi-pass membrane protein</topology>
    </subcellularLocation>
</comment>
<dbReference type="Proteomes" id="UP000037530">
    <property type="component" value="Unassembled WGS sequence"/>
</dbReference>
<evidence type="ECO:0000259" key="8">
    <source>
        <dbReference type="Pfam" id="PF06808"/>
    </source>
</evidence>
<comment type="subunit">
    <text evidence="7">The complex comprises the extracytoplasmic solute receptor protein and the two transmembrane proteins.</text>
</comment>
<feature type="transmembrane region" description="Helical" evidence="7">
    <location>
        <begin position="218"/>
        <end position="241"/>
    </location>
</feature>
<name>A0A0M0I5Z9_9VIBR</name>
<feature type="transmembrane region" description="Helical" evidence="7">
    <location>
        <begin position="318"/>
        <end position="336"/>
    </location>
</feature>
<feature type="transmembrane region" description="Helical" evidence="7">
    <location>
        <begin position="176"/>
        <end position="198"/>
    </location>
</feature>
<reference evidence="10" key="1">
    <citation type="submission" date="2015-08" db="EMBL/GenBank/DDBJ databases">
        <title>Vibrio galatheae sp. nov., a novel member of the Vibrionaceae family isolated from the Solomon Islands.</title>
        <authorList>
            <person name="Giubergia S."/>
            <person name="Machado H."/>
            <person name="Mateiu R.V."/>
            <person name="Gram L."/>
        </authorList>
    </citation>
    <scope>NUCLEOTIDE SEQUENCE [LARGE SCALE GENOMIC DNA]</scope>
    <source>
        <strain evidence="10">DSM 19134</strain>
    </source>
</reference>
<gene>
    <name evidence="9" type="ORF">AKJ31_04025</name>
</gene>